<reference evidence="1" key="1">
    <citation type="submission" date="2020-05" db="EMBL/GenBank/DDBJ databases">
        <title>Phylogenomic resolution of chytrid fungi.</title>
        <authorList>
            <person name="Stajich J.E."/>
            <person name="Amses K."/>
            <person name="Simmons R."/>
            <person name="Seto K."/>
            <person name="Myers J."/>
            <person name="Bonds A."/>
            <person name="Quandt C.A."/>
            <person name="Barry K."/>
            <person name="Liu P."/>
            <person name="Grigoriev I."/>
            <person name="Longcore J.E."/>
            <person name="James T.Y."/>
        </authorList>
    </citation>
    <scope>NUCLEOTIDE SEQUENCE</scope>
    <source>
        <strain evidence="1">PLAUS21</strain>
    </source>
</reference>
<protein>
    <submittedName>
        <fullName evidence="1">Uncharacterized protein</fullName>
    </submittedName>
</protein>
<sequence>METERNYFEKYQHKGTVLQDPQDREFIFANSNITDSMETLVQDRPIAEKVQGLLRSNQGFTLEYLESQLNQKLAGTLQELQADFIIYETDGKYYTL</sequence>
<organism evidence="1 2">
    <name type="scientific">Boothiomyces macroporosus</name>
    <dbReference type="NCBI Taxonomy" id="261099"/>
    <lineage>
        <taxon>Eukaryota</taxon>
        <taxon>Fungi</taxon>
        <taxon>Fungi incertae sedis</taxon>
        <taxon>Chytridiomycota</taxon>
        <taxon>Chytridiomycota incertae sedis</taxon>
        <taxon>Chytridiomycetes</taxon>
        <taxon>Rhizophydiales</taxon>
        <taxon>Terramycetaceae</taxon>
        <taxon>Boothiomyces</taxon>
    </lineage>
</organism>
<gene>
    <name evidence="1" type="ORF">HK103_005940</name>
</gene>
<evidence type="ECO:0000313" key="2">
    <source>
        <dbReference type="Proteomes" id="UP001210925"/>
    </source>
</evidence>
<dbReference type="AlphaFoldDB" id="A0AAD5ULC0"/>
<proteinExistence type="predicted"/>
<name>A0AAD5ULC0_9FUNG</name>
<dbReference type="EMBL" id="JADGKB010000006">
    <property type="protein sequence ID" value="KAJ3261332.1"/>
    <property type="molecule type" value="Genomic_DNA"/>
</dbReference>
<comment type="caution">
    <text evidence="1">The sequence shown here is derived from an EMBL/GenBank/DDBJ whole genome shotgun (WGS) entry which is preliminary data.</text>
</comment>
<keyword evidence="2" id="KW-1185">Reference proteome</keyword>
<evidence type="ECO:0000313" key="1">
    <source>
        <dbReference type="EMBL" id="KAJ3261332.1"/>
    </source>
</evidence>
<accession>A0AAD5ULC0</accession>
<dbReference type="Proteomes" id="UP001210925">
    <property type="component" value="Unassembled WGS sequence"/>
</dbReference>